<dbReference type="AlphaFoldDB" id="A0A1S3JT34"/>
<dbReference type="GO" id="GO:0009898">
    <property type="term" value="C:cytoplasmic side of plasma membrane"/>
    <property type="evidence" value="ECO:0007669"/>
    <property type="project" value="TreeGrafter"/>
</dbReference>
<evidence type="ECO:0000259" key="5">
    <source>
        <dbReference type="Pfam" id="PF16213"/>
    </source>
</evidence>
<dbReference type="Gene3D" id="1.10.287.1060">
    <property type="entry name" value="ESAT-6-like"/>
    <property type="match status" value="1"/>
</dbReference>
<dbReference type="GO" id="GO:0000815">
    <property type="term" value="C:ESCRT III complex"/>
    <property type="evidence" value="ECO:0007669"/>
    <property type="project" value="TreeGrafter"/>
</dbReference>
<dbReference type="Proteomes" id="UP000085678">
    <property type="component" value="Unplaced"/>
</dbReference>
<dbReference type="RefSeq" id="XP_013413209.1">
    <property type="nucleotide sequence ID" value="XM_013557755.1"/>
</dbReference>
<proteinExistence type="inferred from homology"/>
<name>A0A1S3JT34_LINAN</name>
<accession>A0A1S3JT34</accession>
<dbReference type="GO" id="GO:0006900">
    <property type="term" value="P:vesicle budding from membrane"/>
    <property type="evidence" value="ECO:0007669"/>
    <property type="project" value="TreeGrafter"/>
</dbReference>
<dbReference type="GeneID" id="106175648"/>
<keyword evidence="6" id="KW-1185">Reference proteome</keyword>
<protein>
    <submittedName>
        <fullName evidence="7">Golgi-specific brefeldin A-resistance guanine nucleotide exchange factor 1-like</fullName>
    </submittedName>
</protein>
<evidence type="ECO:0000313" key="7">
    <source>
        <dbReference type="RefSeq" id="XP_013413209.1"/>
    </source>
</evidence>
<feature type="domain" description="Mon2/Sec7/BIG1-like dimerisation and cyclophilin-binding" evidence="5">
    <location>
        <begin position="26"/>
        <end position="160"/>
    </location>
</feature>
<evidence type="ECO:0000256" key="3">
    <source>
        <dbReference type="ARBA" id="ARBA00022753"/>
    </source>
</evidence>
<dbReference type="GO" id="GO:0032511">
    <property type="term" value="P:late endosome to vacuole transport via multivesicular body sorting pathway"/>
    <property type="evidence" value="ECO:0007669"/>
    <property type="project" value="TreeGrafter"/>
</dbReference>
<dbReference type="OrthoDB" id="10258608at2759"/>
<feature type="region of interest" description="Disordered" evidence="4">
    <location>
        <begin position="187"/>
        <end position="206"/>
    </location>
</feature>
<comment type="similarity">
    <text evidence="2">Belongs to the SNF7 family.</text>
</comment>
<evidence type="ECO:0000313" key="6">
    <source>
        <dbReference type="Proteomes" id="UP000085678"/>
    </source>
</evidence>
<gene>
    <name evidence="7" type="primary">LOC106175648</name>
</gene>
<dbReference type="GO" id="GO:0005771">
    <property type="term" value="C:multivesicular body"/>
    <property type="evidence" value="ECO:0007669"/>
    <property type="project" value="TreeGrafter"/>
</dbReference>
<organism evidence="6 7">
    <name type="scientific">Lingula anatina</name>
    <name type="common">Brachiopod</name>
    <name type="synonym">Lingula unguis</name>
    <dbReference type="NCBI Taxonomy" id="7574"/>
    <lineage>
        <taxon>Eukaryota</taxon>
        <taxon>Metazoa</taxon>
        <taxon>Spiralia</taxon>
        <taxon>Lophotrochozoa</taxon>
        <taxon>Brachiopoda</taxon>
        <taxon>Linguliformea</taxon>
        <taxon>Lingulata</taxon>
        <taxon>Lingulida</taxon>
        <taxon>Linguloidea</taxon>
        <taxon>Lingulidae</taxon>
        <taxon>Lingula</taxon>
    </lineage>
</organism>
<reference evidence="7" key="1">
    <citation type="submission" date="2025-08" db="UniProtKB">
        <authorList>
            <consortium name="RefSeq"/>
        </authorList>
    </citation>
    <scope>IDENTIFICATION</scope>
    <source>
        <tissue evidence="7">Gonads</tissue>
    </source>
</reference>
<dbReference type="InterPro" id="IPR032629">
    <property type="entry name" value="DCB_dom"/>
</dbReference>
<dbReference type="Pfam" id="PF03357">
    <property type="entry name" value="Snf7"/>
    <property type="match status" value="1"/>
</dbReference>
<feature type="region of interest" description="Disordered" evidence="4">
    <location>
        <begin position="211"/>
        <end position="234"/>
    </location>
</feature>
<feature type="region of interest" description="Disordered" evidence="4">
    <location>
        <begin position="1"/>
        <end position="23"/>
    </location>
</feature>
<keyword evidence="3" id="KW-0967">Endosome</keyword>
<evidence type="ECO:0000256" key="1">
    <source>
        <dbReference type="ARBA" id="ARBA00004177"/>
    </source>
</evidence>
<dbReference type="PANTHER" id="PTHR22761:SF10">
    <property type="entry name" value="GH13992P"/>
    <property type="match status" value="1"/>
</dbReference>
<sequence>MADQTDSGPRPEDPERQEDLDELEPNVYLSPFLEVIRSEDTTGPITGLALTSINKFLSYGLLDPCCDTAPAAIENIADAVTHARFVGTDPGSDEVVLMKILHVLRTLLLTAAGAQLTNESVCEIMQSCFRICFEMRLSELLRKSAEHTLMDMVQLLFSRLPQFKEDAKWALGMKRLKMRAGVIETRYKKKRSPKTKRKRSAVQAVGGNQLAATTVPELDDSPKEGGTEAVSDQAAQSATATALEDEEAMFEQHATIATTPVAGGMNMVDIHEGFQRKKRYEKQLNQIDGTLSTIEFQREALENASTNTEVLKVMGTAAKALKGAHNDL</sequence>
<feature type="compositionally biased region" description="Basic residues" evidence="4">
    <location>
        <begin position="187"/>
        <end position="200"/>
    </location>
</feature>
<dbReference type="InterPro" id="IPR005024">
    <property type="entry name" value="Snf7_fam"/>
</dbReference>
<dbReference type="KEGG" id="lak:106175648"/>
<dbReference type="PANTHER" id="PTHR22761">
    <property type="entry name" value="CHARGED MULTIVESICULAR BODY PROTEIN"/>
    <property type="match status" value="1"/>
</dbReference>
<evidence type="ECO:0000256" key="4">
    <source>
        <dbReference type="SAM" id="MobiDB-lite"/>
    </source>
</evidence>
<dbReference type="STRING" id="7574.A0A1S3JT34"/>
<dbReference type="Pfam" id="PF16213">
    <property type="entry name" value="DCB"/>
    <property type="match status" value="1"/>
</dbReference>
<dbReference type="InParanoid" id="A0A1S3JT34"/>
<comment type="subcellular location">
    <subcellularLocation>
        <location evidence="1">Endosome</location>
    </subcellularLocation>
</comment>
<evidence type="ECO:0000256" key="2">
    <source>
        <dbReference type="ARBA" id="ARBA00006190"/>
    </source>
</evidence>